<dbReference type="AlphaFoldDB" id="V6TSC5"/>
<organism evidence="1 2">
    <name type="scientific">Giardia intestinalis</name>
    <name type="common">Giardia lamblia</name>
    <dbReference type="NCBI Taxonomy" id="5741"/>
    <lineage>
        <taxon>Eukaryota</taxon>
        <taxon>Metamonada</taxon>
        <taxon>Diplomonadida</taxon>
        <taxon>Hexamitidae</taxon>
        <taxon>Giardiinae</taxon>
        <taxon>Giardia</taxon>
    </lineage>
</organism>
<dbReference type="EMBL" id="AHHH01000139">
    <property type="protein sequence ID" value="ESU41227.1"/>
    <property type="molecule type" value="Genomic_DNA"/>
</dbReference>
<feature type="non-terminal residue" evidence="1">
    <location>
        <position position="1"/>
    </location>
</feature>
<proteinExistence type="predicted"/>
<evidence type="ECO:0000313" key="2">
    <source>
        <dbReference type="Proteomes" id="UP000018040"/>
    </source>
</evidence>
<evidence type="ECO:0000313" key="1">
    <source>
        <dbReference type="EMBL" id="ESU41227.1"/>
    </source>
</evidence>
<reference evidence="2" key="1">
    <citation type="submission" date="2012-02" db="EMBL/GenBank/DDBJ databases">
        <title>Genome sequencing of Giardia lamblia Genotypes A2 and B isolates (DH and GS) and comparative analysis with the genomes of Genotypes A1 and E (WB and Pig).</title>
        <authorList>
            <person name="Adam R."/>
            <person name="Dahlstrom E."/>
            <person name="Martens C."/>
            <person name="Bruno D."/>
            <person name="Barbian K."/>
            <person name="Porcella S.F."/>
            <person name="Nash T."/>
        </authorList>
    </citation>
    <scope>NUCLEOTIDE SEQUENCE</scope>
    <source>
        <strain evidence="2">GS</strain>
    </source>
</reference>
<accession>V6TSC5</accession>
<protein>
    <submittedName>
        <fullName evidence="1">Uncharacterized protein</fullName>
    </submittedName>
</protein>
<comment type="caution">
    <text evidence="1">The sequence shown here is derived from an EMBL/GenBank/DDBJ whole genome shotgun (WGS) entry which is preliminary data.</text>
</comment>
<name>V6TSC5_GIAIN</name>
<dbReference type="Proteomes" id="UP000018040">
    <property type="component" value="Unassembled WGS sequence"/>
</dbReference>
<reference evidence="1 2" key="2">
    <citation type="journal article" date="2013" name="Genome Biol. Evol.">
        <title>Genome sequencing of Giardia lamblia genotypes A2 and B isolates (DH and GS) and comparative analysis with the genomes of genotypes A1 and E (WB and Pig).</title>
        <authorList>
            <person name="Adam R.D."/>
            <person name="Dahlstrom E.W."/>
            <person name="Martens C.A."/>
            <person name="Bruno D.P."/>
            <person name="Barbian K.D."/>
            <person name="Ricklefs S.M."/>
            <person name="Hernandez M.M."/>
            <person name="Narla N.P."/>
            <person name="Patel R.B."/>
            <person name="Porcella S.F."/>
            <person name="Nash T.E."/>
        </authorList>
    </citation>
    <scope>NUCLEOTIDE SEQUENCE [LARGE SCALE GENOMIC DNA]</scope>
    <source>
        <strain evidence="1 2">GS</strain>
    </source>
</reference>
<sequence>VIAMFQRTMQVERLPVKPFYCFIEACKSLLKASTNSVGNNYCW</sequence>
<gene>
    <name evidence="1" type="ORF">GSB_154333</name>
</gene>